<dbReference type="Gene3D" id="3.30.160.70">
    <property type="entry name" value="Methylated DNA-protein cysteine methyltransferase domain"/>
    <property type="match status" value="1"/>
</dbReference>
<evidence type="ECO:0000256" key="6">
    <source>
        <dbReference type="ARBA" id="ARBA00022763"/>
    </source>
</evidence>
<dbReference type="InterPro" id="IPR014048">
    <property type="entry name" value="MethylDNA_cys_MeTrfase_DNA-bd"/>
</dbReference>
<dbReference type="HAMAP" id="MF_00772">
    <property type="entry name" value="OGT"/>
    <property type="match status" value="1"/>
</dbReference>
<dbReference type="CDD" id="cd06445">
    <property type="entry name" value="ATase"/>
    <property type="match status" value="1"/>
</dbReference>
<comment type="catalytic activity">
    <reaction evidence="8 9">
        <text>a 6-O-methyl-2'-deoxyguanosine in DNA + L-cysteinyl-[protein] = S-methyl-L-cysteinyl-[protein] + a 2'-deoxyguanosine in DNA</text>
        <dbReference type="Rhea" id="RHEA:24000"/>
        <dbReference type="Rhea" id="RHEA-COMP:10131"/>
        <dbReference type="Rhea" id="RHEA-COMP:10132"/>
        <dbReference type="Rhea" id="RHEA-COMP:11367"/>
        <dbReference type="Rhea" id="RHEA-COMP:11368"/>
        <dbReference type="ChEBI" id="CHEBI:29950"/>
        <dbReference type="ChEBI" id="CHEBI:82612"/>
        <dbReference type="ChEBI" id="CHEBI:85445"/>
        <dbReference type="ChEBI" id="CHEBI:85448"/>
        <dbReference type="EC" id="2.1.1.63"/>
    </reaction>
</comment>
<keyword evidence="7 9" id="KW-0234">DNA repair</keyword>
<feature type="domain" description="Methylated-DNA-[protein]-cysteine S-methyltransferase DNA binding" evidence="10">
    <location>
        <begin position="75"/>
        <end position="153"/>
    </location>
</feature>
<accession>A0A7W4XXK1</accession>
<evidence type="ECO:0000256" key="8">
    <source>
        <dbReference type="ARBA" id="ARBA00049348"/>
    </source>
</evidence>
<name>A0A7W4XXK1_KINRA</name>
<dbReference type="PANTHER" id="PTHR10815:SF5">
    <property type="entry name" value="METHYLATED-DNA--PROTEIN-CYSTEINE METHYLTRANSFERASE"/>
    <property type="match status" value="1"/>
</dbReference>
<evidence type="ECO:0000313" key="12">
    <source>
        <dbReference type="EMBL" id="MBB2902043.1"/>
    </source>
</evidence>
<evidence type="ECO:0000259" key="10">
    <source>
        <dbReference type="Pfam" id="PF01035"/>
    </source>
</evidence>
<reference evidence="12 13" key="1">
    <citation type="submission" date="2020-08" db="EMBL/GenBank/DDBJ databases">
        <title>The Agave Microbiome: Exploring the role of microbial communities in plant adaptations to desert environments.</title>
        <authorList>
            <person name="Partida-Martinez L.P."/>
        </authorList>
    </citation>
    <scope>NUCLEOTIDE SEQUENCE [LARGE SCALE GENOMIC DNA]</scope>
    <source>
        <strain evidence="12 13">AS2.23</strain>
    </source>
</reference>
<dbReference type="FunFam" id="1.10.10.10:FF:000214">
    <property type="entry name" value="Methylated-DNA--protein-cysteine methyltransferase"/>
    <property type="match status" value="1"/>
</dbReference>
<dbReference type="GO" id="GO:0003908">
    <property type="term" value="F:methylated-DNA-[protein]-cysteine S-methyltransferase activity"/>
    <property type="evidence" value="ECO:0007669"/>
    <property type="project" value="UniProtKB-UniRule"/>
</dbReference>
<keyword evidence="4 9" id="KW-0489">Methyltransferase</keyword>
<evidence type="ECO:0000313" key="13">
    <source>
        <dbReference type="Proteomes" id="UP000533269"/>
    </source>
</evidence>
<evidence type="ECO:0000256" key="2">
    <source>
        <dbReference type="ARBA" id="ARBA00008711"/>
    </source>
</evidence>
<dbReference type="SUPFAM" id="SSF46767">
    <property type="entry name" value="Methylated DNA-protein cysteine methyltransferase, C-terminal domain"/>
    <property type="match status" value="1"/>
</dbReference>
<evidence type="ECO:0000256" key="4">
    <source>
        <dbReference type="ARBA" id="ARBA00022603"/>
    </source>
</evidence>
<gene>
    <name evidence="12" type="ORF">FHR75_002858</name>
</gene>
<dbReference type="Gene3D" id="1.10.10.10">
    <property type="entry name" value="Winged helix-like DNA-binding domain superfamily/Winged helix DNA-binding domain"/>
    <property type="match status" value="1"/>
</dbReference>
<reference evidence="12 13" key="2">
    <citation type="submission" date="2020-08" db="EMBL/GenBank/DDBJ databases">
        <authorList>
            <person name="Partida-Martinez L."/>
            <person name="Huntemann M."/>
            <person name="Clum A."/>
            <person name="Wang J."/>
            <person name="Palaniappan K."/>
            <person name="Ritter S."/>
            <person name="Chen I.-M."/>
            <person name="Stamatis D."/>
            <person name="Reddy T."/>
            <person name="O'Malley R."/>
            <person name="Daum C."/>
            <person name="Shapiro N."/>
            <person name="Ivanova N."/>
            <person name="Kyrpides N."/>
            <person name="Woyke T."/>
        </authorList>
    </citation>
    <scope>NUCLEOTIDE SEQUENCE [LARGE SCALE GENOMIC DNA]</scope>
    <source>
        <strain evidence="12 13">AS2.23</strain>
    </source>
</reference>
<dbReference type="SUPFAM" id="SSF53155">
    <property type="entry name" value="Methylated DNA-protein cysteine methyltransferase domain"/>
    <property type="match status" value="1"/>
</dbReference>
<organism evidence="12 13">
    <name type="scientific">Kineococcus radiotolerans</name>
    <dbReference type="NCBI Taxonomy" id="131568"/>
    <lineage>
        <taxon>Bacteria</taxon>
        <taxon>Bacillati</taxon>
        <taxon>Actinomycetota</taxon>
        <taxon>Actinomycetes</taxon>
        <taxon>Kineosporiales</taxon>
        <taxon>Kineosporiaceae</taxon>
        <taxon>Kineococcus</taxon>
    </lineage>
</organism>
<dbReference type="InterPro" id="IPR036388">
    <property type="entry name" value="WH-like_DNA-bd_sf"/>
</dbReference>
<feature type="active site" description="Nucleophile; methyl group acceptor" evidence="9">
    <location>
        <position position="125"/>
    </location>
</feature>
<keyword evidence="6 9" id="KW-0227">DNA damage</keyword>
<comment type="miscellaneous">
    <text evidence="9">This enzyme catalyzes only one turnover and therefore is not strictly catalytic. According to one definition, an enzyme is a biocatalyst that acts repeatedly and over many reaction cycles.</text>
</comment>
<dbReference type="GO" id="GO:0006307">
    <property type="term" value="P:DNA alkylation repair"/>
    <property type="evidence" value="ECO:0007669"/>
    <property type="project" value="UniProtKB-UniRule"/>
</dbReference>
<dbReference type="EC" id="2.1.1.63" evidence="9"/>
<evidence type="ECO:0000256" key="1">
    <source>
        <dbReference type="ARBA" id="ARBA00001286"/>
    </source>
</evidence>
<proteinExistence type="inferred from homology"/>
<dbReference type="Pfam" id="PF01035">
    <property type="entry name" value="DNA_binding_1"/>
    <property type="match status" value="1"/>
</dbReference>
<comment type="caution">
    <text evidence="12">The sequence shown here is derived from an EMBL/GenBank/DDBJ whole genome shotgun (WGS) entry which is preliminary data.</text>
</comment>
<dbReference type="InterPro" id="IPR023546">
    <property type="entry name" value="MGMT"/>
</dbReference>
<dbReference type="Proteomes" id="UP000533269">
    <property type="component" value="Unassembled WGS sequence"/>
</dbReference>
<dbReference type="RefSeq" id="WP_012086546.1">
    <property type="nucleotide sequence ID" value="NZ_JACHVY010000002.1"/>
</dbReference>
<feature type="domain" description="Methylguanine DNA methyltransferase ribonuclease-like" evidence="11">
    <location>
        <begin position="1"/>
        <end position="70"/>
    </location>
</feature>
<dbReference type="NCBIfam" id="TIGR00589">
    <property type="entry name" value="ogt"/>
    <property type="match status" value="1"/>
</dbReference>
<dbReference type="InterPro" id="IPR008332">
    <property type="entry name" value="MethylG_MeTrfase_N"/>
</dbReference>
<dbReference type="OMA" id="INNPKSC"/>
<comment type="catalytic activity">
    <reaction evidence="1 9">
        <text>a 4-O-methyl-thymidine in DNA + L-cysteinyl-[protein] = a thymidine in DNA + S-methyl-L-cysteinyl-[protein]</text>
        <dbReference type="Rhea" id="RHEA:53428"/>
        <dbReference type="Rhea" id="RHEA-COMP:10131"/>
        <dbReference type="Rhea" id="RHEA-COMP:10132"/>
        <dbReference type="Rhea" id="RHEA-COMP:13555"/>
        <dbReference type="Rhea" id="RHEA-COMP:13556"/>
        <dbReference type="ChEBI" id="CHEBI:29950"/>
        <dbReference type="ChEBI" id="CHEBI:82612"/>
        <dbReference type="ChEBI" id="CHEBI:137386"/>
        <dbReference type="ChEBI" id="CHEBI:137387"/>
        <dbReference type="EC" id="2.1.1.63"/>
    </reaction>
</comment>
<evidence type="ECO:0000256" key="3">
    <source>
        <dbReference type="ARBA" id="ARBA00022490"/>
    </source>
</evidence>
<dbReference type="Pfam" id="PF02870">
    <property type="entry name" value="Methyltransf_1N"/>
    <property type="match status" value="1"/>
</dbReference>
<comment type="similarity">
    <text evidence="2 9">Belongs to the MGMT family.</text>
</comment>
<evidence type="ECO:0000259" key="11">
    <source>
        <dbReference type="Pfam" id="PF02870"/>
    </source>
</evidence>
<keyword evidence="3 9" id="KW-0963">Cytoplasm</keyword>
<dbReference type="GO" id="GO:0032259">
    <property type="term" value="P:methylation"/>
    <property type="evidence" value="ECO:0007669"/>
    <property type="project" value="UniProtKB-KW"/>
</dbReference>
<dbReference type="InterPro" id="IPR001497">
    <property type="entry name" value="MethylDNA_cys_MeTrfase_AS"/>
</dbReference>
<dbReference type="PROSITE" id="PS00374">
    <property type="entry name" value="MGMT"/>
    <property type="match status" value="1"/>
</dbReference>
<dbReference type="InterPro" id="IPR036217">
    <property type="entry name" value="MethylDNA_cys_MeTrfase_DNAb"/>
</dbReference>
<dbReference type="EMBL" id="JACHVY010000002">
    <property type="protein sequence ID" value="MBB2902043.1"/>
    <property type="molecule type" value="Genomic_DNA"/>
</dbReference>
<keyword evidence="5 9" id="KW-0808">Transferase</keyword>
<evidence type="ECO:0000256" key="5">
    <source>
        <dbReference type="ARBA" id="ARBA00022679"/>
    </source>
</evidence>
<sequence length="163" mass="17399">MRWSVLPSPLGELTVARTGAGLAGIWFADHRGGVSETLTTRDDTAFDDVAAQLAEYFAGSRRTFDLPLDPRGDVFARSVWDALREIPHGSTATYGDIARRLGGIGHAQAVGVANGRNPLSVVVPCHRVVGRDGALVGYAGGLWRKRFLLSLEEPAAAEGGRLF</sequence>
<comment type="function">
    <text evidence="9">Involved in the cellular defense against the biological effects of O6-methylguanine (O6-MeG) and O4-methylthymine (O4-MeT) in DNA. Repairs the methylated nucleobase in DNA by stoichiometrically transferring the methyl group to a cysteine residue in the enzyme. This is a suicide reaction: the enzyme is irreversibly inactivated.</text>
</comment>
<dbReference type="AlphaFoldDB" id="A0A7W4XXK1"/>
<comment type="subcellular location">
    <subcellularLocation>
        <location evidence="9">Cytoplasm</location>
    </subcellularLocation>
</comment>
<evidence type="ECO:0000256" key="9">
    <source>
        <dbReference type="HAMAP-Rule" id="MF_00772"/>
    </source>
</evidence>
<dbReference type="InterPro" id="IPR036631">
    <property type="entry name" value="MGMT_N_sf"/>
</dbReference>
<protein>
    <recommendedName>
        <fullName evidence="9">Methylated-DNA--protein-cysteine methyltransferase</fullName>
        <ecNumber evidence="9">2.1.1.63</ecNumber>
    </recommendedName>
    <alternativeName>
        <fullName evidence="9">6-O-methylguanine-DNA methyltransferase</fullName>
        <shortName evidence="9">MGMT</shortName>
    </alternativeName>
    <alternativeName>
        <fullName evidence="9">O-6-methylguanine-DNA-alkyltransferase</fullName>
    </alternativeName>
</protein>
<dbReference type="GO" id="GO:0005737">
    <property type="term" value="C:cytoplasm"/>
    <property type="evidence" value="ECO:0007669"/>
    <property type="project" value="UniProtKB-SubCell"/>
</dbReference>
<dbReference type="PANTHER" id="PTHR10815">
    <property type="entry name" value="METHYLATED-DNA--PROTEIN-CYSTEINE METHYLTRANSFERASE"/>
    <property type="match status" value="1"/>
</dbReference>
<evidence type="ECO:0000256" key="7">
    <source>
        <dbReference type="ARBA" id="ARBA00023204"/>
    </source>
</evidence>